<feature type="non-terminal residue" evidence="1">
    <location>
        <position position="1"/>
    </location>
</feature>
<name>A0A2J8M3I6_PANTR</name>
<reference evidence="1 2" key="1">
    <citation type="submission" date="2017-12" db="EMBL/GenBank/DDBJ databases">
        <title>High-resolution comparative analysis of great ape genomes.</title>
        <authorList>
            <person name="Pollen A."/>
            <person name="Hastie A."/>
            <person name="Hormozdiari F."/>
            <person name="Dougherty M."/>
            <person name="Liu R."/>
            <person name="Chaisson M."/>
            <person name="Hoppe E."/>
            <person name="Hill C."/>
            <person name="Pang A."/>
            <person name="Hillier L."/>
            <person name="Baker C."/>
            <person name="Armstrong J."/>
            <person name="Shendure J."/>
            <person name="Paten B."/>
            <person name="Wilson R."/>
            <person name="Chao H."/>
            <person name="Schneider V."/>
            <person name="Ventura M."/>
            <person name="Kronenberg Z."/>
            <person name="Murali S."/>
            <person name="Gordon D."/>
            <person name="Cantsilieris S."/>
            <person name="Munson K."/>
            <person name="Nelson B."/>
            <person name="Raja A."/>
            <person name="Underwood J."/>
            <person name="Diekhans M."/>
            <person name="Fiddes I."/>
            <person name="Haussler D."/>
            <person name="Eichler E."/>
        </authorList>
    </citation>
    <scope>NUCLEOTIDE SEQUENCE [LARGE SCALE GENOMIC DNA]</scope>
    <source>
        <strain evidence="1">Yerkes chimp pedigree #C0471</strain>
    </source>
</reference>
<gene>
    <name evidence="1" type="ORF">CK820_G0023884</name>
</gene>
<protein>
    <submittedName>
        <fullName evidence="1">COX17 isoform 1</fullName>
    </submittedName>
</protein>
<proteinExistence type="predicted"/>
<dbReference type="EMBL" id="NBAG03000270">
    <property type="protein sequence ID" value="PNI54068.1"/>
    <property type="molecule type" value="Genomic_DNA"/>
</dbReference>
<dbReference type="Proteomes" id="UP000236370">
    <property type="component" value="Unassembled WGS sequence"/>
</dbReference>
<organism evidence="1 2">
    <name type="scientific">Pan troglodytes</name>
    <name type="common">Chimpanzee</name>
    <dbReference type="NCBI Taxonomy" id="9598"/>
    <lineage>
        <taxon>Eukaryota</taxon>
        <taxon>Metazoa</taxon>
        <taxon>Chordata</taxon>
        <taxon>Craniata</taxon>
        <taxon>Vertebrata</taxon>
        <taxon>Euteleostomi</taxon>
        <taxon>Mammalia</taxon>
        <taxon>Eutheria</taxon>
        <taxon>Euarchontoglires</taxon>
        <taxon>Primates</taxon>
        <taxon>Haplorrhini</taxon>
        <taxon>Catarrhini</taxon>
        <taxon>Hominidae</taxon>
        <taxon>Pan</taxon>
    </lineage>
</organism>
<accession>A0A2J8M3I6</accession>
<comment type="caution">
    <text evidence="1">The sequence shown here is derived from an EMBL/GenBank/DDBJ whole genome shotgun (WGS) entry which is preliminary data.</text>
</comment>
<sequence length="44" mass="5093">GNDGERGERQASTTHSFLQMCFEYLLWVKHCVRSEDVDMDKDAS</sequence>
<evidence type="ECO:0000313" key="1">
    <source>
        <dbReference type="EMBL" id="PNI54068.1"/>
    </source>
</evidence>
<dbReference type="AlphaFoldDB" id="A0A2J8M3I6"/>
<evidence type="ECO:0000313" key="2">
    <source>
        <dbReference type="Proteomes" id="UP000236370"/>
    </source>
</evidence>